<name>A0AC60P7R3_IXOPE</name>
<proteinExistence type="predicted"/>
<dbReference type="EMBL" id="JABSTQ010011079">
    <property type="protein sequence ID" value="KAG0415356.1"/>
    <property type="molecule type" value="Genomic_DNA"/>
</dbReference>
<evidence type="ECO:0000313" key="1">
    <source>
        <dbReference type="EMBL" id="KAG0415356.1"/>
    </source>
</evidence>
<protein>
    <submittedName>
        <fullName evidence="1">Uncharacterized protein</fullName>
    </submittedName>
</protein>
<reference evidence="1 2" key="1">
    <citation type="journal article" date="2020" name="Cell">
        <title>Large-Scale Comparative Analyses of Tick Genomes Elucidate Their Genetic Diversity and Vector Capacities.</title>
        <authorList>
            <consortium name="Tick Genome and Microbiome Consortium (TIGMIC)"/>
            <person name="Jia N."/>
            <person name="Wang J."/>
            <person name="Shi W."/>
            <person name="Du L."/>
            <person name="Sun Y."/>
            <person name="Zhan W."/>
            <person name="Jiang J.F."/>
            <person name="Wang Q."/>
            <person name="Zhang B."/>
            <person name="Ji P."/>
            <person name="Bell-Sakyi L."/>
            <person name="Cui X.M."/>
            <person name="Yuan T.T."/>
            <person name="Jiang B.G."/>
            <person name="Yang W.F."/>
            <person name="Lam T.T."/>
            <person name="Chang Q.C."/>
            <person name="Ding S.J."/>
            <person name="Wang X.J."/>
            <person name="Zhu J.G."/>
            <person name="Ruan X.D."/>
            <person name="Zhao L."/>
            <person name="Wei J.T."/>
            <person name="Ye R.Z."/>
            <person name="Que T.C."/>
            <person name="Du C.H."/>
            <person name="Zhou Y.H."/>
            <person name="Cheng J.X."/>
            <person name="Dai P.F."/>
            <person name="Guo W.B."/>
            <person name="Han X.H."/>
            <person name="Huang E.J."/>
            <person name="Li L.F."/>
            <person name="Wei W."/>
            <person name="Gao Y.C."/>
            <person name="Liu J.Z."/>
            <person name="Shao H.Z."/>
            <person name="Wang X."/>
            <person name="Wang C.C."/>
            <person name="Yang T.C."/>
            <person name="Huo Q.B."/>
            <person name="Li W."/>
            <person name="Chen H.Y."/>
            <person name="Chen S.E."/>
            <person name="Zhou L.G."/>
            <person name="Ni X.B."/>
            <person name="Tian J.H."/>
            <person name="Sheng Y."/>
            <person name="Liu T."/>
            <person name="Pan Y.S."/>
            <person name="Xia L.Y."/>
            <person name="Li J."/>
            <person name="Zhao F."/>
            <person name="Cao W.C."/>
        </authorList>
    </citation>
    <scope>NUCLEOTIDE SEQUENCE [LARGE SCALE GENOMIC DNA]</scope>
    <source>
        <strain evidence="1">Iper-2018</strain>
    </source>
</reference>
<accession>A0AC60P7R3</accession>
<sequence>MDCNPQVSPSIIQTETSWIATCYCRRRCELSEKQRVRDQSPVYEVWVGTARPRLASFQGFGSPEQRVTFTSGKQVTLRGSAATVVLSLTATSASRLSRIEADPWDGNQIPMNMEAGSSSIPPQCGDQQNTTMEETPHGMVDLPAPSRKAGDTSHPYSNGGEVVEASALARDAGSRSSSVDRRQVTLSSVKHTKTGAGLISAPINGVEGIMADIAQGSPFFNSEHTQVMENHPSSKELETTTDDSWTVVGRRKRKKLPPRPPDGTTSKPSRRLTQNVTTQRRTFILRPHQRVHVPEIAPHILEAVHKAMDSGGFPLDLRIRTKEDANTIAIDVWNPSMADRILAATDVLVQVGKRSVGFQAYKAAGPNQARDSFTRLA</sequence>
<organism evidence="1 2">
    <name type="scientific">Ixodes persulcatus</name>
    <name type="common">Taiga tick</name>
    <dbReference type="NCBI Taxonomy" id="34615"/>
    <lineage>
        <taxon>Eukaryota</taxon>
        <taxon>Metazoa</taxon>
        <taxon>Ecdysozoa</taxon>
        <taxon>Arthropoda</taxon>
        <taxon>Chelicerata</taxon>
        <taxon>Arachnida</taxon>
        <taxon>Acari</taxon>
        <taxon>Parasitiformes</taxon>
        <taxon>Ixodida</taxon>
        <taxon>Ixodoidea</taxon>
        <taxon>Ixodidae</taxon>
        <taxon>Ixodinae</taxon>
        <taxon>Ixodes</taxon>
    </lineage>
</organism>
<dbReference type="Proteomes" id="UP000805193">
    <property type="component" value="Unassembled WGS sequence"/>
</dbReference>
<keyword evidence="2" id="KW-1185">Reference proteome</keyword>
<evidence type="ECO:0000313" key="2">
    <source>
        <dbReference type="Proteomes" id="UP000805193"/>
    </source>
</evidence>
<gene>
    <name evidence="1" type="ORF">HPB47_007468</name>
</gene>
<comment type="caution">
    <text evidence="1">The sequence shown here is derived from an EMBL/GenBank/DDBJ whole genome shotgun (WGS) entry which is preliminary data.</text>
</comment>